<keyword evidence="3" id="KW-1185">Reference proteome</keyword>
<protein>
    <recommendedName>
        <fullName evidence="1">N-acetyltransferase domain-containing protein</fullName>
    </recommendedName>
</protein>
<comment type="caution">
    <text evidence="2">The sequence shown here is derived from an EMBL/GenBank/DDBJ whole genome shotgun (WGS) entry which is preliminary data.</text>
</comment>
<dbReference type="GO" id="GO:0016747">
    <property type="term" value="F:acyltransferase activity, transferring groups other than amino-acyl groups"/>
    <property type="evidence" value="ECO:0007669"/>
    <property type="project" value="InterPro"/>
</dbReference>
<evidence type="ECO:0000313" key="2">
    <source>
        <dbReference type="EMBL" id="KRL33546.1"/>
    </source>
</evidence>
<sequence>MLSTKRLKIRRIQKSDLLDLQEYASQEKVAQEAEFTVCKTMDDVRAFYATLDNEHTWIIEYSAKKKVIGNICLYEQVGEYNEPLSAKRIIGYALNENYWNRGFMTETLVSVCTWAQANGIKEIKGMVSEENYASQRVLEKNGFELTVKDKLNPFFGTASMKQVYTYLKTFD</sequence>
<name>A0A0R1PVK4_9LACO</name>
<dbReference type="InterPro" id="IPR000182">
    <property type="entry name" value="GNAT_dom"/>
</dbReference>
<dbReference type="OrthoDB" id="9798081at2"/>
<dbReference type="Proteomes" id="UP000051155">
    <property type="component" value="Unassembled WGS sequence"/>
</dbReference>
<proteinExistence type="predicted"/>
<dbReference type="InterPro" id="IPR051531">
    <property type="entry name" value="N-acetyltransferase"/>
</dbReference>
<evidence type="ECO:0000313" key="3">
    <source>
        <dbReference type="Proteomes" id="UP000051155"/>
    </source>
</evidence>
<dbReference type="PANTHER" id="PTHR43792">
    <property type="entry name" value="GNAT FAMILY, PUTATIVE (AFU_ORTHOLOGUE AFUA_3G00765)-RELATED-RELATED"/>
    <property type="match status" value="1"/>
</dbReference>
<reference evidence="2 3" key="1">
    <citation type="journal article" date="2015" name="Genome Announc.">
        <title>Expanding the biotechnology potential of lactobacilli through comparative genomics of 213 strains and associated genera.</title>
        <authorList>
            <person name="Sun Z."/>
            <person name="Harris H.M."/>
            <person name="McCann A."/>
            <person name="Guo C."/>
            <person name="Argimon S."/>
            <person name="Zhang W."/>
            <person name="Yang X."/>
            <person name="Jeffery I.B."/>
            <person name="Cooney J.C."/>
            <person name="Kagawa T.F."/>
            <person name="Liu W."/>
            <person name="Song Y."/>
            <person name="Salvetti E."/>
            <person name="Wrobel A."/>
            <person name="Rasinkangas P."/>
            <person name="Parkhill J."/>
            <person name="Rea M.C."/>
            <person name="O'Sullivan O."/>
            <person name="Ritari J."/>
            <person name="Douillard F.P."/>
            <person name="Paul Ross R."/>
            <person name="Yang R."/>
            <person name="Briner A.E."/>
            <person name="Felis G.E."/>
            <person name="de Vos W.M."/>
            <person name="Barrangou R."/>
            <person name="Klaenhammer T.R."/>
            <person name="Caufield P.W."/>
            <person name="Cui Y."/>
            <person name="Zhang H."/>
            <person name="O'Toole P.W."/>
        </authorList>
    </citation>
    <scope>NUCLEOTIDE SEQUENCE [LARGE SCALE GENOMIC DNA]</scope>
    <source>
        <strain evidence="2 3">DSM 19971</strain>
    </source>
</reference>
<gene>
    <name evidence="2" type="ORF">FD20_GL001843</name>
</gene>
<dbReference type="AlphaFoldDB" id="A0A0R1PVK4"/>
<dbReference type="STRING" id="1423812.FD20_GL001843"/>
<dbReference type="SUPFAM" id="SSF55729">
    <property type="entry name" value="Acyl-CoA N-acyltransferases (Nat)"/>
    <property type="match status" value="1"/>
</dbReference>
<evidence type="ECO:0000259" key="1">
    <source>
        <dbReference type="PROSITE" id="PS51186"/>
    </source>
</evidence>
<dbReference type="PROSITE" id="PS51186">
    <property type="entry name" value="GNAT"/>
    <property type="match status" value="1"/>
</dbReference>
<dbReference type="RefSeq" id="WP_057738713.1">
    <property type="nucleotide sequence ID" value="NZ_AZEG01000047.1"/>
</dbReference>
<dbReference type="PATRIC" id="fig|1423812.3.peg.1960"/>
<dbReference type="Pfam" id="PF13302">
    <property type="entry name" value="Acetyltransf_3"/>
    <property type="match status" value="1"/>
</dbReference>
<accession>A0A0R1PVK4</accession>
<dbReference type="Gene3D" id="3.40.630.30">
    <property type="match status" value="1"/>
</dbReference>
<dbReference type="InterPro" id="IPR016181">
    <property type="entry name" value="Acyl_CoA_acyltransferase"/>
</dbReference>
<organism evidence="2 3">
    <name type="scientific">Liquorilactobacillus uvarum DSM 19971</name>
    <dbReference type="NCBI Taxonomy" id="1423812"/>
    <lineage>
        <taxon>Bacteria</taxon>
        <taxon>Bacillati</taxon>
        <taxon>Bacillota</taxon>
        <taxon>Bacilli</taxon>
        <taxon>Lactobacillales</taxon>
        <taxon>Lactobacillaceae</taxon>
        <taxon>Liquorilactobacillus</taxon>
    </lineage>
</organism>
<feature type="domain" description="N-acetyltransferase" evidence="1">
    <location>
        <begin position="7"/>
        <end position="171"/>
    </location>
</feature>
<dbReference type="EMBL" id="AZEG01000047">
    <property type="protein sequence ID" value="KRL33546.1"/>
    <property type="molecule type" value="Genomic_DNA"/>
</dbReference>